<comment type="caution">
    <text evidence="1">The sequence shown here is derived from an EMBL/GenBank/DDBJ whole genome shotgun (WGS) entry which is preliminary data.</text>
</comment>
<gene>
    <name evidence="1" type="ORF">BXP70_28000</name>
</gene>
<evidence type="ECO:0008006" key="3">
    <source>
        <dbReference type="Google" id="ProtNLM"/>
    </source>
</evidence>
<organism evidence="1 2">
    <name type="scientific">Hymenobacter crusticola</name>
    <dbReference type="NCBI Taxonomy" id="1770526"/>
    <lineage>
        <taxon>Bacteria</taxon>
        <taxon>Pseudomonadati</taxon>
        <taxon>Bacteroidota</taxon>
        <taxon>Cytophagia</taxon>
        <taxon>Cytophagales</taxon>
        <taxon>Hymenobacteraceae</taxon>
        <taxon>Hymenobacter</taxon>
    </lineage>
</organism>
<proteinExistence type="predicted"/>
<keyword evidence="2" id="KW-1185">Reference proteome</keyword>
<evidence type="ECO:0000313" key="1">
    <source>
        <dbReference type="EMBL" id="OUJ68401.1"/>
    </source>
</evidence>
<dbReference type="OrthoDB" id="799390at2"/>
<dbReference type="PROSITE" id="PS51257">
    <property type="entry name" value="PROKAR_LIPOPROTEIN"/>
    <property type="match status" value="1"/>
</dbReference>
<accession>A0A243W7P1</accession>
<reference evidence="1 2" key="1">
    <citation type="submission" date="2017-01" db="EMBL/GenBank/DDBJ databases">
        <title>A new Hymenobacter.</title>
        <authorList>
            <person name="Liang Y."/>
            <person name="Feng F."/>
        </authorList>
    </citation>
    <scope>NUCLEOTIDE SEQUENCE [LARGE SCALE GENOMIC DNA]</scope>
    <source>
        <strain evidence="1">MIMBbqt21</strain>
    </source>
</reference>
<dbReference type="Proteomes" id="UP000194873">
    <property type="component" value="Unassembled WGS sequence"/>
</dbReference>
<dbReference type="AlphaFoldDB" id="A0A243W7P1"/>
<evidence type="ECO:0000313" key="2">
    <source>
        <dbReference type="Proteomes" id="UP000194873"/>
    </source>
</evidence>
<sequence>MYPRTLLALSLTLLAGLTSCDKESFKPTFPTIIKATELVMDKSWKVTAITVKKDTLPAEDIYSAKPTCFQDNLYTFQPNGAFLLDEGPTRCDQAASQTRTGTWAASNGGTTLTATVALAPQPGVDTNIKVGGTIESLSTTRLVLASTDTTAKRITVTRTTLIAQ</sequence>
<protein>
    <recommendedName>
        <fullName evidence="3">Lipocalin-like domain-containing protein</fullName>
    </recommendedName>
</protein>
<name>A0A243W7P1_9BACT</name>
<dbReference type="EMBL" id="MTSE01000051">
    <property type="protein sequence ID" value="OUJ68401.1"/>
    <property type="molecule type" value="Genomic_DNA"/>
</dbReference>
<dbReference type="RefSeq" id="WP_143436751.1">
    <property type="nucleotide sequence ID" value="NZ_MTSE01000051.1"/>
</dbReference>